<protein>
    <recommendedName>
        <fullName evidence="4">tRNA pseudouridine synthase</fullName>
    </recommendedName>
</protein>
<organism evidence="2 3">
    <name type="scientific">Datura stramonium</name>
    <name type="common">Jimsonweed</name>
    <name type="synonym">Common thornapple</name>
    <dbReference type="NCBI Taxonomy" id="4076"/>
    <lineage>
        <taxon>Eukaryota</taxon>
        <taxon>Viridiplantae</taxon>
        <taxon>Streptophyta</taxon>
        <taxon>Embryophyta</taxon>
        <taxon>Tracheophyta</taxon>
        <taxon>Spermatophyta</taxon>
        <taxon>Magnoliopsida</taxon>
        <taxon>eudicotyledons</taxon>
        <taxon>Gunneridae</taxon>
        <taxon>Pentapetalae</taxon>
        <taxon>asterids</taxon>
        <taxon>lamiids</taxon>
        <taxon>Solanales</taxon>
        <taxon>Solanaceae</taxon>
        <taxon>Solanoideae</taxon>
        <taxon>Datureae</taxon>
        <taxon>Datura</taxon>
    </lineage>
</organism>
<dbReference type="InterPro" id="IPR020094">
    <property type="entry name" value="TruA/RsuA/RluB/E/F_N"/>
</dbReference>
<reference evidence="2 3" key="1">
    <citation type="journal article" date="2021" name="BMC Genomics">
        <title>Datura genome reveals duplications of psychoactive alkaloid biosynthetic genes and high mutation rate following tissue culture.</title>
        <authorList>
            <person name="Rajewski A."/>
            <person name="Carter-House D."/>
            <person name="Stajich J."/>
            <person name="Litt A."/>
        </authorList>
    </citation>
    <scope>NUCLEOTIDE SEQUENCE [LARGE SCALE GENOMIC DNA]</scope>
    <source>
        <strain evidence="2">AR-01</strain>
    </source>
</reference>
<comment type="caution">
    <text evidence="2">The sequence shown here is derived from an EMBL/GenBank/DDBJ whole genome shotgun (WGS) entry which is preliminary data.</text>
</comment>
<dbReference type="InterPro" id="IPR001406">
    <property type="entry name" value="PsdUridine_synth_TruA"/>
</dbReference>
<gene>
    <name evidence="2" type="ORF">HAX54_046809</name>
</gene>
<dbReference type="PANTHER" id="PTHR11142:SF9">
    <property type="entry name" value="TRNA PSEUDOURIDINE SYNTHASE-RELATED"/>
    <property type="match status" value="1"/>
</dbReference>
<evidence type="ECO:0000313" key="3">
    <source>
        <dbReference type="Proteomes" id="UP000823775"/>
    </source>
</evidence>
<keyword evidence="1" id="KW-0413">Isomerase</keyword>
<dbReference type="PANTHER" id="PTHR11142">
    <property type="entry name" value="PSEUDOURIDYLATE SYNTHASE"/>
    <property type="match status" value="1"/>
</dbReference>
<sequence>MTQRWEDVETFPLCLLGTPFRPSPHFEIWRHFCSTYLSQPSFLLLLQVQALFLDLPSAHLSPSGHQLYGNILLRLLSHFSPCIKSTIQPAEPALSAESIEGELEKAISKAGGIRDSNFGNLYKIGWARSSRTDKGVHSLATMISLKMEIPRDAWEDDPSGIILANCVNSNLPENIRVFSILPSKKLDSVSYF</sequence>
<dbReference type="Proteomes" id="UP000823775">
    <property type="component" value="Unassembled WGS sequence"/>
</dbReference>
<dbReference type="InterPro" id="IPR020103">
    <property type="entry name" value="PsdUridine_synth_cat_dom_sf"/>
</dbReference>
<evidence type="ECO:0008006" key="4">
    <source>
        <dbReference type="Google" id="ProtNLM"/>
    </source>
</evidence>
<evidence type="ECO:0000313" key="2">
    <source>
        <dbReference type="EMBL" id="MCE3050279.1"/>
    </source>
</evidence>
<proteinExistence type="predicted"/>
<keyword evidence="3" id="KW-1185">Reference proteome</keyword>
<name>A0ABS8WJU8_DATST</name>
<accession>A0ABS8WJU8</accession>
<dbReference type="SUPFAM" id="SSF55120">
    <property type="entry name" value="Pseudouridine synthase"/>
    <property type="match status" value="1"/>
</dbReference>
<dbReference type="EMBL" id="JACEIK010007440">
    <property type="protein sequence ID" value="MCE3050279.1"/>
    <property type="molecule type" value="Genomic_DNA"/>
</dbReference>
<dbReference type="Gene3D" id="3.30.70.580">
    <property type="entry name" value="Pseudouridine synthase I, catalytic domain, N-terminal subdomain"/>
    <property type="match status" value="1"/>
</dbReference>
<evidence type="ECO:0000256" key="1">
    <source>
        <dbReference type="ARBA" id="ARBA00023235"/>
    </source>
</evidence>